<dbReference type="RefSeq" id="WP_166144606.1">
    <property type="nucleotide sequence ID" value="NZ_JAAOIW010000001.1"/>
</dbReference>
<protein>
    <submittedName>
        <fullName evidence="1">Uncharacterized protein</fullName>
    </submittedName>
</protein>
<organism evidence="1 2">
    <name type="scientific">Paenibacillus agricola</name>
    <dbReference type="NCBI Taxonomy" id="2716264"/>
    <lineage>
        <taxon>Bacteria</taxon>
        <taxon>Bacillati</taxon>
        <taxon>Bacillota</taxon>
        <taxon>Bacilli</taxon>
        <taxon>Bacillales</taxon>
        <taxon>Paenibacillaceae</taxon>
        <taxon>Paenibacillus</taxon>
    </lineage>
</organism>
<evidence type="ECO:0000313" key="2">
    <source>
        <dbReference type="Proteomes" id="UP001165962"/>
    </source>
</evidence>
<dbReference type="EMBL" id="JAAOIW010000001">
    <property type="protein sequence ID" value="NHN28314.1"/>
    <property type="molecule type" value="Genomic_DNA"/>
</dbReference>
<dbReference type="Proteomes" id="UP001165962">
    <property type="component" value="Unassembled WGS sequence"/>
</dbReference>
<sequence length="279" mass="31341">MSTIRYKWIILVVCLLLVLGGCGKSIPAINPALLDSKMSVLLISKPNLAEATVSTLTATLLSWRDTHHISFDWMANTEALQEQQLTQIKSMPYNYIIVIGNDLNRQILPLATTLTEKKWFFLDDAIATVDPSLQATNVSWKQTDEGFMEKQWNEWVKQQQVLGKSIEWVTMSSKPIPSLWAPSEEAETISLTDAQGWFPQFQNQVKQHGPSWIALYAPVDAASLQRIKALKVPIMDMASTSIEVQWSIILPALQQTMSNNLWAAGIQSYTPTEIQIVNP</sequence>
<accession>A0ABX0J2W6</accession>
<comment type="caution">
    <text evidence="1">The sequence shown here is derived from an EMBL/GenBank/DDBJ whole genome shotgun (WGS) entry which is preliminary data.</text>
</comment>
<reference evidence="1" key="1">
    <citation type="submission" date="2020-03" db="EMBL/GenBank/DDBJ databases">
        <title>Draft sequencing of Paenibacilllus sp. S3N08.</title>
        <authorList>
            <person name="Kim D.-U."/>
        </authorList>
    </citation>
    <scope>NUCLEOTIDE SEQUENCE</scope>
    <source>
        <strain evidence="1">S3N08</strain>
    </source>
</reference>
<evidence type="ECO:0000313" key="1">
    <source>
        <dbReference type="EMBL" id="NHN28314.1"/>
    </source>
</evidence>
<proteinExistence type="predicted"/>
<name>A0ABX0J2W6_9BACL</name>
<gene>
    <name evidence="1" type="ORF">G9U52_00555</name>
</gene>
<keyword evidence="2" id="KW-1185">Reference proteome</keyword>
<dbReference type="PROSITE" id="PS51257">
    <property type="entry name" value="PROKAR_LIPOPROTEIN"/>
    <property type="match status" value="1"/>
</dbReference>